<proteinExistence type="predicted"/>
<evidence type="ECO:0000259" key="1">
    <source>
        <dbReference type="Pfam" id="PF00085"/>
    </source>
</evidence>
<dbReference type="KEGG" id="vg:18938299"/>
<dbReference type="SUPFAM" id="SSF52833">
    <property type="entry name" value="Thioredoxin-like"/>
    <property type="match status" value="1"/>
</dbReference>
<keyword evidence="3" id="KW-1185">Reference proteome</keyword>
<name>W8QE91_9VIRU</name>
<evidence type="ECO:0000313" key="2">
    <source>
        <dbReference type="EMBL" id="AHL67625.1"/>
    </source>
</evidence>
<dbReference type="GeneID" id="18938299"/>
<dbReference type="OrthoDB" id="21193at10239"/>
<organism evidence="2 3">
    <name type="scientific">Chloriridovirus anopheles1</name>
    <dbReference type="NCBI Taxonomy" id="1465751"/>
    <lineage>
        <taxon>Viruses</taxon>
        <taxon>Varidnaviria</taxon>
        <taxon>Bamfordvirae</taxon>
        <taxon>Nucleocytoviricota</taxon>
        <taxon>Megaviricetes</taxon>
        <taxon>Pimascovirales</taxon>
        <taxon>Pimascovirales incertae sedis</taxon>
        <taxon>Iridoviridae</taxon>
        <taxon>Betairidovirinae</taxon>
        <taxon>Chloriridovirus</taxon>
    </lineage>
</organism>
<dbReference type="InterPro" id="IPR036249">
    <property type="entry name" value="Thioredoxin-like_sf"/>
</dbReference>
<dbReference type="Proteomes" id="UP000110868">
    <property type="component" value="Segment"/>
</dbReference>
<gene>
    <name evidence="2" type="ORF">AMIV_138</name>
</gene>
<dbReference type="InterPro" id="IPR013766">
    <property type="entry name" value="Thioredoxin_domain"/>
</dbReference>
<feature type="domain" description="Thioredoxin" evidence="1">
    <location>
        <begin position="21"/>
        <end position="67"/>
    </location>
</feature>
<sequence length="101" mass="11495">MSYLHKPVIYLEAKDFTAKGKLKHFKDKKCIIMAQANYCGHCTSAKPHFQQFAEKHPEVICLTIQGDGENEDEKQLIKTILKIKPSFQASPIISSSRTEIM</sequence>
<accession>W8QE91</accession>
<dbReference type="Pfam" id="PF00085">
    <property type="entry name" value="Thioredoxin"/>
    <property type="match status" value="1"/>
</dbReference>
<dbReference type="RefSeq" id="YP_009021209.1">
    <property type="nucleotide sequence ID" value="NC_023848.1"/>
</dbReference>
<dbReference type="EMBL" id="KF938901">
    <property type="protein sequence ID" value="AHL67625.1"/>
    <property type="molecule type" value="Genomic_DNA"/>
</dbReference>
<protein>
    <recommendedName>
        <fullName evidence="1">Thioredoxin domain-containing protein</fullName>
    </recommendedName>
</protein>
<dbReference type="Gene3D" id="3.40.30.10">
    <property type="entry name" value="Glutaredoxin"/>
    <property type="match status" value="1"/>
</dbReference>
<evidence type="ECO:0000313" key="3">
    <source>
        <dbReference type="Proteomes" id="UP000110868"/>
    </source>
</evidence>
<reference evidence="2 3" key="1">
    <citation type="submission" date="2013-12" db="EMBL/GenBank/DDBJ databases">
        <authorList>
            <person name="Tong Y."/>
            <person name="Zhang J."/>
            <person name="Huang Y."/>
            <person name="Li S."/>
            <person name="Pei G."/>
            <person name="Zhang Z."/>
            <person name="Mi Z."/>
            <person name="An X."/>
        </authorList>
    </citation>
    <scope>NUCLEOTIDE SEQUENCE [LARGE SCALE GENOMIC DNA]</scope>
    <source>
        <strain evidence="2">AMIV</strain>
    </source>
</reference>